<proteinExistence type="predicted"/>
<keyword evidence="6" id="KW-0472">Membrane</keyword>
<reference evidence="8 9" key="1">
    <citation type="journal article" date="2015" name="Genome Announc.">
        <title>Expanding the biotechnology potential of lactobacilli through comparative genomics of 213 strains and associated genera.</title>
        <authorList>
            <person name="Sun Z."/>
            <person name="Harris H.M."/>
            <person name="McCann A."/>
            <person name="Guo C."/>
            <person name="Argimon S."/>
            <person name="Zhang W."/>
            <person name="Yang X."/>
            <person name="Jeffery I.B."/>
            <person name="Cooney J.C."/>
            <person name="Kagawa T.F."/>
            <person name="Liu W."/>
            <person name="Song Y."/>
            <person name="Salvetti E."/>
            <person name="Wrobel A."/>
            <person name="Rasinkangas P."/>
            <person name="Parkhill J."/>
            <person name="Rea M.C."/>
            <person name="O'Sullivan O."/>
            <person name="Ritari J."/>
            <person name="Douillard F.P."/>
            <person name="Paul Ross R."/>
            <person name="Yang R."/>
            <person name="Briner A.E."/>
            <person name="Felis G.E."/>
            <person name="de Vos W.M."/>
            <person name="Barrangou R."/>
            <person name="Klaenhammer T.R."/>
            <person name="Caufield P.W."/>
            <person name="Cui Y."/>
            <person name="Zhang H."/>
            <person name="O'Toole P.W."/>
        </authorList>
    </citation>
    <scope>NUCLEOTIDE SEQUENCE [LARGE SCALE GENOMIC DNA]</scope>
    <source>
        <strain evidence="8 9">DSM 15833</strain>
    </source>
</reference>
<dbReference type="Pfam" id="PF00746">
    <property type="entry name" value="Gram_pos_anchor"/>
    <property type="match status" value="1"/>
</dbReference>
<comment type="caution">
    <text evidence="8">The sequence shown here is derived from an EMBL/GenBank/DDBJ whole genome shotgun (WGS) entry which is preliminary data.</text>
</comment>
<keyword evidence="6" id="KW-0812">Transmembrane</keyword>
<dbReference type="Pfam" id="PF18877">
    <property type="entry name" value="SSSPR-51"/>
    <property type="match status" value="1"/>
</dbReference>
<keyword evidence="3" id="KW-0732">Signal</keyword>
<keyword evidence="6" id="KW-1133">Transmembrane helix</keyword>
<feature type="transmembrane region" description="Helical" evidence="6">
    <location>
        <begin position="146"/>
        <end position="164"/>
    </location>
</feature>
<dbReference type="AlphaFoldDB" id="A0A0R1TEV8"/>
<dbReference type="NCBIfam" id="TIGR04308">
    <property type="entry name" value="repeat_SSSPR51"/>
    <property type="match status" value="1"/>
</dbReference>
<evidence type="ECO:0000256" key="4">
    <source>
        <dbReference type="ARBA" id="ARBA00023088"/>
    </source>
</evidence>
<evidence type="ECO:0000256" key="2">
    <source>
        <dbReference type="ARBA" id="ARBA00022525"/>
    </source>
</evidence>
<evidence type="ECO:0000256" key="1">
    <source>
        <dbReference type="ARBA" id="ARBA00022512"/>
    </source>
</evidence>
<name>A0A0R1TEV8_9LACO</name>
<gene>
    <name evidence="8" type="ORF">FC36_GL001458</name>
</gene>
<feature type="domain" description="Gram-positive cocci surface proteins LPxTG" evidence="7">
    <location>
        <begin position="135"/>
        <end position="170"/>
    </location>
</feature>
<protein>
    <recommendedName>
        <fullName evidence="7">Gram-positive cocci surface proteins LPxTG domain-containing protein</fullName>
    </recommendedName>
</protein>
<dbReference type="InterPro" id="IPR027579">
    <property type="entry name" value="SSSPR51_Rpt"/>
</dbReference>
<feature type="region of interest" description="Disordered" evidence="5">
    <location>
        <begin position="33"/>
        <end position="145"/>
    </location>
</feature>
<evidence type="ECO:0000259" key="7">
    <source>
        <dbReference type="PROSITE" id="PS50847"/>
    </source>
</evidence>
<evidence type="ECO:0000256" key="5">
    <source>
        <dbReference type="SAM" id="MobiDB-lite"/>
    </source>
</evidence>
<dbReference type="PATRIC" id="fig|1423740.3.peg.1581"/>
<keyword evidence="2" id="KW-0964">Secreted</keyword>
<sequence length="170" mass="18037">MLENTMVQTNGGVEYKTNTVENPIKVPVTNWVDENGKHLKDQEEGSFPDRDGNDIPGYQLVKIDEDEDGNVTNVYKKVPEKPETPAPTPSTPAQPAQPAQGTPATPTKAVYSNGSVQAVVPQKAAKEVPATPETLPQTGDEGNGPLALVAGAAAAALGMFGLGYRKRRED</sequence>
<organism evidence="8 9">
    <name type="scientific">Ligilactobacillus equi DSM 15833 = JCM 10991</name>
    <dbReference type="NCBI Taxonomy" id="1423740"/>
    <lineage>
        <taxon>Bacteria</taxon>
        <taxon>Bacillati</taxon>
        <taxon>Bacillota</taxon>
        <taxon>Bacilli</taxon>
        <taxon>Lactobacillales</taxon>
        <taxon>Lactobacillaceae</taxon>
        <taxon>Ligilactobacillus</taxon>
    </lineage>
</organism>
<dbReference type="Proteomes" id="UP000051048">
    <property type="component" value="Unassembled WGS sequence"/>
</dbReference>
<evidence type="ECO:0000256" key="3">
    <source>
        <dbReference type="ARBA" id="ARBA00022729"/>
    </source>
</evidence>
<dbReference type="InterPro" id="IPR019931">
    <property type="entry name" value="LPXTG_anchor"/>
</dbReference>
<accession>A0A0R1TEV8</accession>
<keyword evidence="1" id="KW-0134">Cell wall</keyword>
<evidence type="ECO:0000313" key="9">
    <source>
        <dbReference type="Proteomes" id="UP000051048"/>
    </source>
</evidence>
<keyword evidence="4" id="KW-0572">Peptidoglycan-anchor</keyword>
<dbReference type="NCBIfam" id="TIGR01167">
    <property type="entry name" value="LPXTG_anchor"/>
    <property type="match status" value="1"/>
</dbReference>
<dbReference type="EMBL" id="AZFH01000178">
    <property type="protein sequence ID" value="KRL77219.1"/>
    <property type="molecule type" value="Genomic_DNA"/>
</dbReference>
<feature type="compositionally biased region" description="Basic and acidic residues" evidence="5">
    <location>
        <begin position="34"/>
        <end position="53"/>
    </location>
</feature>
<dbReference type="PROSITE" id="PS50847">
    <property type="entry name" value="GRAM_POS_ANCHORING"/>
    <property type="match status" value="1"/>
</dbReference>
<evidence type="ECO:0000256" key="6">
    <source>
        <dbReference type="SAM" id="Phobius"/>
    </source>
</evidence>
<evidence type="ECO:0000313" key="8">
    <source>
        <dbReference type="EMBL" id="KRL77219.1"/>
    </source>
</evidence>
<feature type="compositionally biased region" description="Low complexity" evidence="5">
    <location>
        <begin position="93"/>
        <end position="109"/>
    </location>
</feature>